<feature type="region of interest" description="Disordered" evidence="11">
    <location>
        <begin position="632"/>
        <end position="670"/>
    </location>
</feature>
<keyword evidence="2" id="KW-0254">Endocytosis</keyword>
<feature type="signal peptide" evidence="13">
    <location>
        <begin position="1"/>
        <end position="24"/>
    </location>
</feature>
<name>A0A8J1TYP4_OWEFU</name>
<feature type="compositionally biased region" description="Polar residues" evidence="11">
    <location>
        <begin position="913"/>
        <end position="930"/>
    </location>
</feature>
<keyword evidence="4" id="KW-0677">Repeat</keyword>
<feature type="region of interest" description="Disordered" evidence="11">
    <location>
        <begin position="718"/>
        <end position="776"/>
    </location>
</feature>
<dbReference type="OrthoDB" id="19606at2759"/>
<evidence type="ECO:0000256" key="2">
    <source>
        <dbReference type="ARBA" id="ARBA00022583"/>
    </source>
</evidence>
<evidence type="ECO:0000256" key="8">
    <source>
        <dbReference type="ARBA" id="ARBA00023176"/>
    </source>
</evidence>
<evidence type="ECO:0000313" key="15">
    <source>
        <dbReference type="Proteomes" id="UP000749559"/>
    </source>
</evidence>
<dbReference type="PROSITE" id="PS50068">
    <property type="entry name" value="LDLRA_2"/>
    <property type="match status" value="2"/>
</dbReference>
<reference evidence="14" key="1">
    <citation type="submission" date="2022-03" db="EMBL/GenBank/DDBJ databases">
        <authorList>
            <person name="Martin C."/>
        </authorList>
    </citation>
    <scope>NUCLEOTIDE SEQUENCE</scope>
</reference>
<evidence type="ECO:0000256" key="10">
    <source>
        <dbReference type="PROSITE-ProRule" id="PRU00124"/>
    </source>
</evidence>
<evidence type="ECO:0000256" key="4">
    <source>
        <dbReference type="ARBA" id="ARBA00022737"/>
    </source>
</evidence>
<dbReference type="GO" id="GO:0005905">
    <property type="term" value="C:clathrin-coated pit"/>
    <property type="evidence" value="ECO:0007669"/>
    <property type="project" value="UniProtKB-KW"/>
</dbReference>
<dbReference type="SUPFAM" id="SSF57424">
    <property type="entry name" value="LDL receptor-like module"/>
    <property type="match status" value="2"/>
</dbReference>
<dbReference type="InterPro" id="IPR036055">
    <property type="entry name" value="LDL_receptor-like_sf"/>
</dbReference>
<accession>A0A8J1TYP4</accession>
<comment type="subcellular location">
    <subcellularLocation>
        <location evidence="9">Membrane</location>
        <location evidence="9">Coated pit</location>
    </subcellularLocation>
    <subcellularLocation>
        <location evidence="1">Membrane</location>
        <topology evidence="1">Single-pass membrane protein</topology>
    </subcellularLocation>
</comment>
<dbReference type="InterPro" id="IPR002172">
    <property type="entry name" value="LDrepeatLR_classA_rpt"/>
</dbReference>
<dbReference type="Pfam" id="PF00431">
    <property type="entry name" value="CUB"/>
    <property type="match status" value="1"/>
</dbReference>
<dbReference type="Proteomes" id="UP000749559">
    <property type="component" value="Unassembled WGS sequence"/>
</dbReference>
<evidence type="ECO:0000256" key="1">
    <source>
        <dbReference type="ARBA" id="ARBA00004167"/>
    </source>
</evidence>
<dbReference type="CDD" id="cd00041">
    <property type="entry name" value="CUB"/>
    <property type="match status" value="1"/>
</dbReference>
<evidence type="ECO:0000256" key="13">
    <source>
        <dbReference type="SAM" id="SignalP"/>
    </source>
</evidence>
<dbReference type="CDD" id="cd00112">
    <property type="entry name" value="LDLa"/>
    <property type="match status" value="2"/>
</dbReference>
<keyword evidence="15" id="KW-1185">Reference proteome</keyword>
<feature type="region of interest" description="Disordered" evidence="11">
    <location>
        <begin position="790"/>
        <end position="930"/>
    </location>
</feature>
<dbReference type="PANTHER" id="PTHR24270:SF62">
    <property type="entry name" value="LOW-DENSITY LIPOPROTEIN RECEPTOR-RELATED PROTEIN 2"/>
    <property type="match status" value="1"/>
</dbReference>
<dbReference type="GO" id="GO:0006897">
    <property type="term" value="P:endocytosis"/>
    <property type="evidence" value="ECO:0007669"/>
    <property type="project" value="UniProtKB-KW"/>
</dbReference>
<dbReference type="InterPro" id="IPR050685">
    <property type="entry name" value="LDLR"/>
</dbReference>
<evidence type="ECO:0000256" key="11">
    <source>
        <dbReference type="SAM" id="MobiDB-lite"/>
    </source>
</evidence>
<feature type="compositionally biased region" description="Polar residues" evidence="11">
    <location>
        <begin position="804"/>
        <end position="821"/>
    </location>
</feature>
<proteinExistence type="predicted"/>
<keyword evidence="7 10" id="KW-1015">Disulfide bond</keyword>
<evidence type="ECO:0000256" key="7">
    <source>
        <dbReference type="ARBA" id="ARBA00023157"/>
    </source>
</evidence>
<evidence type="ECO:0000256" key="6">
    <source>
        <dbReference type="ARBA" id="ARBA00023136"/>
    </source>
</evidence>
<evidence type="ECO:0000313" key="14">
    <source>
        <dbReference type="EMBL" id="CAH1779591.1"/>
    </source>
</evidence>
<feature type="compositionally biased region" description="Basic and acidic residues" evidence="11">
    <location>
        <begin position="889"/>
        <end position="899"/>
    </location>
</feature>
<evidence type="ECO:0000256" key="9">
    <source>
        <dbReference type="ARBA" id="ARBA00037878"/>
    </source>
</evidence>
<evidence type="ECO:0000256" key="3">
    <source>
        <dbReference type="ARBA" id="ARBA00022692"/>
    </source>
</evidence>
<dbReference type="PANTHER" id="PTHR24270">
    <property type="entry name" value="LOW-DENSITY LIPOPROTEIN RECEPTOR-RELATED"/>
    <property type="match status" value="1"/>
</dbReference>
<gene>
    <name evidence="14" type="ORF">OFUS_LOCUS6391</name>
</gene>
<feature type="disulfide bond" evidence="10">
    <location>
        <begin position="487"/>
        <end position="502"/>
    </location>
</feature>
<feature type="chain" id="PRO_5043893649" evidence="13">
    <location>
        <begin position="25"/>
        <end position="946"/>
    </location>
</feature>
<keyword evidence="5 12" id="KW-1133">Transmembrane helix</keyword>
<keyword evidence="3 12" id="KW-0812">Transmembrane</keyword>
<dbReference type="InterPro" id="IPR035914">
    <property type="entry name" value="Sperma_CUB_dom_sf"/>
</dbReference>
<keyword evidence="6 12" id="KW-0472">Membrane</keyword>
<dbReference type="EMBL" id="CAIIXF020000003">
    <property type="protein sequence ID" value="CAH1779591.1"/>
    <property type="molecule type" value="Genomic_DNA"/>
</dbReference>
<feature type="compositionally biased region" description="Polar residues" evidence="11">
    <location>
        <begin position="840"/>
        <end position="865"/>
    </location>
</feature>
<sequence length="946" mass="105160">MKGVLVSSLVEILVLTSILSRVNSQYLLDICEQTNKNLYIYGPNERHNITSPPYIDGAKPTDGHFVYECSVLVKGCFNCKIIVRILQLNIPDCYTSIPTGDECRVGCNHVIIYDEFYRDQTIQHYHGNNTAREYTSKSSNVRITLCMSDDYRTDPNKNVFMQVLSTDLTFRYYGTNGKDGYLTTPGYPRSYKVDGEIYTYIITNSDENGVVRVTFDDWDLYSGSRIQIYDGPAANDSYFKMIDQRGHGTRPFIQSTRNALSIRFRTGAVSVLPYHGFKAHYQFLKYPEALWDNRPDSRYDKVFTRRGDLLHVNGQYCQGHMDTLITIKNYQTNDFPQIALNVTRFDMATVDSLIIIAGNTSEAPIIDTLNGKTLFDGTSREYISSSGFLLRIRWICAHFKSFTAHYSIFRNGTAGNQLCPQNSYKCSGNKRCIPYTLACNDLDFCGDGSNRLPECMTTTTTTTARMCPIGSYACRDGLRCYREDDRCTGYRVCNDGDDEEGCPPSTPGYTSPSYNSYLSTYLPIGITLSLFVIILCVIISCCTSRKEQRRRRRRAGLSTITRTRRTSDLNETQIDVNISIRQPMSPPAYEEVVMYNSNTGALNMGYSVASNSELDKPPAYSELYDNNLPVHPVGYSPSNIPSDQLSSPPASNAAQSRSGNANSSATNTGATNADTYAEAANMGALNTGASSIGALDRGASNVGVLNASAVNTSAMDNTDTTETIMPSSNTSPAREAARNVRQSANRGLVIDRAPPSRYRSSQDINRLPERSPPMYRSCGALHMLPMTSAPVRRSSGHIDRHPDTSASGASSPPTHVVNDSSVAPRDDEQSNMYETIPVVPNTNNIPAQTRQPDGNQEGGNIQDSLNGYMRRFAPNANTDGAPVPPRRYRGQDRRRDSREFPSNVPYPNELQRYRSQPNLAQSNEGPSRSISISDFRMMPVDDGTFV</sequence>
<dbReference type="Gene3D" id="2.60.120.290">
    <property type="entry name" value="Spermadhesin, CUB domain"/>
    <property type="match status" value="1"/>
</dbReference>
<protein>
    <submittedName>
        <fullName evidence="14">Uncharacterized protein</fullName>
    </submittedName>
</protein>
<dbReference type="Gene3D" id="4.10.400.10">
    <property type="entry name" value="Low-density Lipoprotein Receptor"/>
    <property type="match status" value="1"/>
</dbReference>
<dbReference type="GO" id="GO:0005886">
    <property type="term" value="C:plasma membrane"/>
    <property type="evidence" value="ECO:0007669"/>
    <property type="project" value="TreeGrafter"/>
</dbReference>
<feature type="transmembrane region" description="Helical" evidence="12">
    <location>
        <begin position="521"/>
        <end position="544"/>
    </location>
</feature>
<dbReference type="InterPro" id="IPR000859">
    <property type="entry name" value="CUB_dom"/>
</dbReference>
<feature type="compositionally biased region" description="Polar residues" evidence="11">
    <location>
        <begin position="718"/>
        <end position="732"/>
    </location>
</feature>
<dbReference type="AlphaFoldDB" id="A0A8J1TYP4"/>
<dbReference type="SUPFAM" id="SSF49854">
    <property type="entry name" value="Spermadhesin, CUB domain"/>
    <property type="match status" value="1"/>
</dbReference>
<dbReference type="SMART" id="SM00042">
    <property type="entry name" value="CUB"/>
    <property type="match status" value="1"/>
</dbReference>
<keyword evidence="8" id="KW-0168">Coated pit</keyword>
<evidence type="ECO:0000256" key="5">
    <source>
        <dbReference type="ARBA" id="ARBA00022989"/>
    </source>
</evidence>
<keyword evidence="13" id="KW-0732">Signal</keyword>
<organism evidence="14 15">
    <name type="scientific">Owenia fusiformis</name>
    <name type="common">Polychaete worm</name>
    <dbReference type="NCBI Taxonomy" id="6347"/>
    <lineage>
        <taxon>Eukaryota</taxon>
        <taxon>Metazoa</taxon>
        <taxon>Spiralia</taxon>
        <taxon>Lophotrochozoa</taxon>
        <taxon>Annelida</taxon>
        <taxon>Polychaeta</taxon>
        <taxon>Sedentaria</taxon>
        <taxon>Canalipalpata</taxon>
        <taxon>Sabellida</taxon>
        <taxon>Oweniida</taxon>
        <taxon>Oweniidae</taxon>
        <taxon>Owenia</taxon>
    </lineage>
</organism>
<comment type="caution">
    <text evidence="10">Lacks conserved residue(s) required for the propagation of feature annotation.</text>
</comment>
<dbReference type="SMART" id="SM00192">
    <property type="entry name" value="LDLa"/>
    <property type="match status" value="2"/>
</dbReference>
<comment type="caution">
    <text evidence="14">The sequence shown here is derived from an EMBL/GenBank/DDBJ whole genome shotgun (WGS) entry which is preliminary data.</text>
</comment>
<feature type="compositionally biased region" description="Polar residues" evidence="11">
    <location>
        <begin position="636"/>
        <end position="670"/>
    </location>
</feature>
<evidence type="ECO:0000256" key="12">
    <source>
        <dbReference type="SAM" id="Phobius"/>
    </source>
</evidence>